<dbReference type="InterPro" id="IPR036249">
    <property type="entry name" value="Thioredoxin-like_sf"/>
</dbReference>
<dbReference type="Pfam" id="PF00255">
    <property type="entry name" value="GSHPx"/>
    <property type="match status" value="1"/>
</dbReference>
<proteinExistence type="inferred from homology"/>
<dbReference type="PROSITE" id="PS00460">
    <property type="entry name" value="GLUTATHIONE_PEROXID_1"/>
    <property type="match status" value="1"/>
</dbReference>
<evidence type="ECO:0000256" key="1">
    <source>
        <dbReference type="ARBA" id="ARBA00006926"/>
    </source>
</evidence>
<keyword evidence="2 4" id="KW-0575">Peroxidase</keyword>
<dbReference type="GO" id="GO:0034599">
    <property type="term" value="P:cellular response to oxidative stress"/>
    <property type="evidence" value="ECO:0007669"/>
    <property type="project" value="TreeGrafter"/>
</dbReference>
<feature type="chain" id="PRO_5016439732" description="Glutathione peroxidase" evidence="5">
    <location>
        <begin position="28"/>
        <end position="199"/>
    </location>
</feature>
<evidence type="ECO:0000313" key="6">
    <source>
        <dbReference type="EMBL" id="ASJ75437.1"/>
    </source>
</evidence>
<evidence type="ECO:0000256" key="4">
    <source>
        <dbReference type="RuleBase" id="RU000499"/>
    </source>
</evidence>
<accession>A0A2Z2P444</accession>
<dbReference type="PROSITE" id="PS51355">
    <property type="entry name" value="GLUTATHIONE_PEROXID_3"/>
    <property type="match status" value="1"/>
</dbReference>
<dbReference type="RefSeq" id="WP_236994666.1">
    <property type="nucleotide sequence ID" value="NZ_CP018632.1"/>
</dbReference>
<dbReference type="PANTHER" id="PTHR11592:SF44">
    <property type="entry name" value="GLUTATHIONE PEROXIDASE"/>
    <property type="match status" value="1"/>
</dbReference>
<dbReference type="CDD" id="cd00340">
    <property type="entry name" value="GSH_Peroxidase"/>
    <property type="match status" value="1"/>
</dbReference>
<dbReference type="PANTHER" id="PTHR11592">
    <property type="entry name" value="GLUTATHIONE PEROXIDASE"/>
    <property type="match status" value="1"/>
</dbReference>
<keyword evidence="3 4" id="KW-0560">Oxidoreductase</keyword>
<dbReference type="InterPro" id="IPR029759">
    <property type="entry name" value="GPX_AS"/>
</dbReference>
<protein>
    <recommendedName>
        <fullName evidence="4">Glutathione peroxidase</fullName>
    </recommendedName>
</protein>
<evidence type="ECO:0000256" key="5">
    <source>
        <dbReference type="SAM" id="SignalP"/>
    </source>
</evidence>
<evidence type="ECO:0000256" key="3">
    <source>
        <dbReference type="ARBA" id="ARBA00023002"/>
    </source>
</evidence>
<gene>
    <name evidence="6" type="primary">gpx1</name>
    <name evidence="6" type="ORF">IMCC3135_26910</name>
</gene>
<dbReference type="PRINTS" id="PR01011">
    <property type="entry name" value="GLUTPROXDASE"/>
</dbReference>
<evidence type="ECO:0000313" key="7">
    <source>
        <dbReference type="Proteomes" id="UP000250079"/>
    </source>
</evidence>
<name>A0A2Z2P444_9GAMM</name>
<dbReference type="GO" id="GO:0004601">
    <property type="term" value="F:peroxidase activity"/>
    <property type="evidence" value="ECO:0007669"/>
    <property type="project" value="UniProtKB-KW"/>
</dbReference>
<dbReference type="Proteomes" id="UP000250079">
    <property type="component" value="Chromosome"/>
</dbReference>
<feature type="signal peptide" evidence="5">
    <location>
        <begin position="1"/>
        <end position="27"/>
    </location>
</feature>
<keyword evidence="5" id="KW-0732">Signal</keyword>
<sequence>MKNYDRRKWLRYLLLAPLMPYPAMSLAANEIPNPIQSTDNEGCQPILSHTIRPLMGPDEHPLCDEHAGKVLLMVNTASRCGFTPQFEALEVLHQRYQSQGFEVLGFPSDDFRQELDSEAEVAQFCELNYGVSFPMFQKIHVTSGDAHPIYRDLASASGTYPRWNFNKYLVDRNGRVIAHFEASELPLGQTMISAVEALL</sequence>
<evidence type="ECO:0000256" key="2">
    <source>
        <dbReference type="ARBA" id="ARBA00022559"/>
    </source>
</evidence>
<reference evidence="6 7" key="1">
    <citation type="submission" date="2016-12" db="EMBL/GenBank/DDBJ databases">
        <authorList>
            <person name="Song W.-J."/>
            <person name="Kurnit D.M."/>
        </authorList>
    </citation>
    <scope>NUCLEOTIDE SEQUENCE [LARGE SCALE GENOMIC DNA]</scope>
    <source>
        <strain evidence="6 7">IMCC3135</strain>
    </source>
</reference>
<dbReference type="KEGG" id="gai:IMCC3135_26910"/>
<dbReference type="EMBL" id="CP018632">
    <property type="protein sequence ID" value="ASJ75437.1"/>
    <property type="molecule type" value="Genomic_DNA"/>
</dbReference>
<dbReference type="Gene3D" id="3.40.30.10">
    <property type="entry name" value="Glutaredoxin"/>
    <property type="match status" value="1"/>
</dbReference>
<dbReference type="InterPro" id="IPR000889">
    <property type="entry name" value="Glutathione_peroxidase"/>
</dbReference>
<dbReference type="AlphaFoldDB" id="A0A2Z2P444"/>
<dbReference type="SUPFAM" id="SSF52833">
    <property type="entry name" value="Thioredoxin-like"/>
    <property type="match status" value="1"/>
</dbReference>
<keyword evidence="7" id="KW-1185">Reference proteome</keyword>
<organism evidence="6 7">
    <name type="scientific">Granulosicoccus antarcticus IMCC3135</name>
    <dbReference type="NCBI Taxonomy" id="1192854"/>
    <lineage>
        <taxon>Bacteria</taxon>
        <taxon>Pseudomonadati</taxon>
        <taxon>Pseudomonadota</taxon>
        <taxon>Gammaproteobacteria</taxon>
        <taxon>Chromatiales</taxon>
        <taxon>Granulosicoccaceae</taxon>
        <taxon>Granulosicoccus</taxon>
    </lineage>
</organism>
<comment type="similarity">
    <text evidence="1 4">Belongs to the glutathione peroxidase family.</text>
</comment>